<name>A0A916ZRC7_9FLAO</name>
<feature type="transmembrane region" description="Helical" evidence="1">
    <location>
        <begin position="180"/>
        <end position="198"/>
    </location>
</feature>
<keyword evidence="1" id="KW-0812">Transmembrane</keyword>
<dbReference type="Pfam" id="PF04087">
    <property type="entry name" value="DUF389"/>
    <property type="match status" value="1"/>
</dbReference>
<gene>
    <name evidence="2" type="ORF">GCM10010831_09840</name>
</gene>
<evidence type="ECO:0008006" key="4">
    <source>
        <dbReference type="Google" id="ProtNLM"/>
    </source>
</evidence>
<keyword evidence="1" id="KW-1133">Transmembrane helix</keyword>
<dbReference type="PANTHER" id="PTHR20992:SF9">
    <property type="entry name" value="AT15442P-RELATED"/>
    <property type="match status" value="1"/>
</dbReference>
<dbReference type="EMBL" id="BMGL01000005">
    <property type="protein sequence ID" value="GGE10356.1"/>
    <property type="molecule type" value="Genomic_DNA"/>
</dbReference>
<sequence length="365" mass="39625">MDGEMIKAKTFHIKIDGHFKLVPSKKLLFTNEEKGNQRVFKISQLPKGKDLIEMLSKKLPFIENASTSEFKDLFTVLRDNAETKASYIVLMVLSTVLATFGLFANSNPIVIGAMILAPLISPVISLSMGTLRQDRSLIKDSLITISWGLFFSYLAAIVLTLITPLYAVNSEISSRLEPNLLDLGVAVVSGAAGAYAHANTNVAKTLAGVAIAVALVPPLAVSGIGIGWGDWSVFIGAFLLLITNLTGMVLSGAFTFLLMGYSPFKIAKKGLLISLIIVLAVSIPLGYGFVQVVKENSIVNSIDQTQVDDLIIKDVEIIQKKPLKLSIKLVAEKTPTDADLEKVKNTIEKRLQKKVSLEININLEK</sequence>
<feature type="transmembrane region" description="Helical" evidence="1">
    <location>
        <begin position="85"/>
        <end position="103"/>
    </location>
</feature>
<keyword evidence="1" id="KW-0472">Membrane</keyword>
<dbReference type="AlphaFoldDB" id="A0A916ZRC7"/>
<reference evidence="2 3" key="1">
    <citation type="journal article" date="2014" name="Int. J. Syst. Evol. Microbiol.">
        <title>Complete genome sequence of Corynebacterium casei LMG S-19264T (=DSM 44701T), isolated from a smear-ripened cheese.</title>
        <authorList>
            <consortium name="US DOE Joint Genome Institute (JGI-PGF)"/>
            <person name="Walter F."/>
            <person name="Albersmeier A."/>
            <person name="Kalinowski J."/>
            <person name="Ruckert C."/>
        </authorList>
    </citation>
    <scope>NUCLEOTIDE SEQUENCE [LARGE SCALE GENOMIC DNA]</scope>
    <source>
        <strain evidence="2 3">CGMCC 1.12925</strain>
    </source>
</reference>
<dbReference type="InterPro" id="IPR005240">
    <property type="entry name" value="DUF389"/>
</dbReference>
<evidence type="ECO:0000313" key="3">
    <source>
        <dbReference type="Proteomes" id="UP000599688"/>
    </source>
</evidence>
<feature type="transmembrane region" description="Helical" evidence="1">
    <location>
        <begin position="234"/>
        <end position="259"/>
    </location>
</feature>
<evidence type="ECO:0000256" key="1">
    <source>
        <dbReference type="SAM" id="Phobius"/>
    </source>
</evidence>
<organism evidence="2 3">
    <name type="scientific">Psychroflexus salis</name>
    <dbReference type="NCBI Taxonomy" id="1526574"/>
    <lineage>
        <taxon>Bacteria</taxon>
        <taxon>Pseudomonadati</taxon>
        <taxon>Bacteroidota</taxon>
        <taxon>Flavobacteriia</taxon>
        <taxon>Flavobacteriales</taxon>
        <taxon>Flavobacteriaceae</taxon>
        <taxon>Psychroflexus</taxon>
    </lineage>
</organism>
<comment type="caution">
    <text evidence="2">The sequence shown here is derived from an EMBL/GenBank/DDBJ whole genome shotgun (WGS) entry which is preliminary data.</text>
</comment>
<evidence type="ECO:0000313" key="2">
    <source>
        <dbReference type="EMBL" id="GGE10356.1"/>
    </source>
</evidence>
<feature type="transmembrane region" description="Helical" evidence="1">
    <location>
        <begin position="143"/>
        <end position="168"/>
    </location>
</feature>
<dbReference type="Proteomes" id="UP000599688">
    <property type="component" value="Unassembled WGS sequence"/>
</dbReference>
<feature type="transmembrane region" description="Helical" evidence="1">
    <location>
        <begin position="205"/>
        <end position="228"/>
    </location>
</feature>
<feature type="transmembrane region" description="Helical" evidence="1">
    <location>
        <begin position="271"/>
        <end position="290"/>
    </location>
</feature>
<keyword evidence="3" id="KW-1185">Reference proteome</keyword>
<dbReference type="PANTHER" id="PTHR20992">
    <property type="entry name" value="AT15442P-RELATED"/>
    <property type="match status" value="1"/>
</dbReference>
<protein>
    <recommendedName>
        <fullName evidence="4">TIGR00341 family protein</fullName>
    </recommendedName>
</protein>
<proteinExistence type="predicted"/>
<feature type="transmembrane region" description="Helical" evidence="1">
    <location>
        <begin position="109"/>
        <end position="131"/>
    </location>
</feature>
<accession>A0A916ZRC7</accession>